<dbReference type="CDD" id="cd07018">
    <property type="entry name" value="S49_SppA_67K_type"/>
    <property type="match status" value="1"/>
</dbReference>
<dbReference type="InterPro" id="IPR029045">
    <property type="entry name" value="ClpP/crotonase-like_dom_sf"/>
</dbReference>
<dbReference type="InterPro" id="IPR047272">
    <property type="entry name" value="S49_SppA_C"/>
</dbReference>
<comment type="similarity">
    <text evidence="1">Belongs to the peptidase S49 family.</text>
</comment>
<dbReference type="AlphaFoldDB" id="A0A7C1JNK5"/>
<keyword evidence="2" id="KW-0645">Protease</keyword>
<evidence type="ECO:0000256" key="3">
    <source>
        <dbReference type="ARBA" id="ARBA00022801"/>
    </source>
</evidence>
<evidence type="ECO:0000256" key="1">
    <source>
        <dbReference type="ARBA" id="ARBA00008683"/>
    </source>
</evidence>
<dbReference type="InterPro" id="IPR002142">
    <property type="entry name" value="Peptidase_S49"/>
</dbReference>
<comment type="caution">
    <text evidence="6">The sequence shown here is derived from an EMBL/GenBank/DDBJ whole genome shotgun (WGS) entry which is preliminary data.</text>
</comment>
<name>A0A7C1JNK5_9CHLR</name>
<feature type="domain" description="Peptidase S49" evidence="5">
    <location>
        <begin position="415"/>
        <end position="565"/>
    </location>
</feature>
<evidence type="ECO:0000313" key="6">
    <source>
        <dbReference type="EMBL" id="HDX30745.1"/>
    </source>
</evidence>
<dbReference type="EMBL" id="DSMG01000051">
    <property type="protein sequence ID" value="HDX30745.1"/>
    <property type="molecule type" value="Genomic_DNA"/>
</dbReference>
<dbReference type="Pfam" id="PF01343">
    <property type="entry name" value="Peptidase_S49"/>
    <property type="match status" value="2"/>
</dbReference>
<proteinExistence type="inferred from homology"/>
<accession>A0A7C1JNK5</accession>
<dbReference type="NCBIfam" id="TIGR00706">
    <property type="entry name" value="SppA_dom"/>
    <property type="match status" value="1"/>
</dbReference>
<dbReference type="PANTHER" id="PTHR33209">
    <property type="entry name" value="PROTEASE 4"/>
    <property type="match status" value="1"/>
</dbReference>
<reference evidence="6" key="1">
    <citation type="journal article" date="2020" name="mSystems">
        <title>Genome- and Community-Level Interaction Insights into Carbon Utilization and Element Cycling Functions of Hydrothermarchaeota in Hydrothermal Sediment.</title>
        <authorList>
            <person name="Zhou Z."/>
            <person name="Liu Y."/>
            <person name="Xu W."/>
            <person name="Pan J."/>
            <person name="Luo Z.H."/>
            <person name="Li M."/>
        </authorList>
    </citation>
    <scope>NUCLEOTIDE SEQUENCE [LARGE SCALE GENOMIC DNA]</scope>
    <source>
        <strain evidence="6">SpSt-289</strain>
    </source>
</reference>
<dbReference type="SUPFAM" id="SSF52096">
    <property type="entry name" value="ClpP/crotonase"/>
    <property type="match status" value="2"/>
</dbReference>
<protein>
    <submittedName>
        <fullName evidence="6">Signal peptide peptidase SppA</fullName>
    </submittedName>
</protein>
<evidence type="ECO:0000256" key="4">
    <source>
        <dbReference type="ARBA" id="ARBA00022825"/>
    </source>
</evidence>
<keyword evidence="4" id="KW-0720">Serine protease</keyword>
<organism evidence="6">
    <name type="scientific">Caldilinea aerophila</name>
    <dbReference type="NCBI Taxonomy" id="133453"/>
    <lineage>
        <taxon>Bacteria</taxon>
        <taxon>Bacillati</taxon>
        <taxon>Chloroflexota</taxon>
        <taxon>Caldilineae</taxon>
        <taxon>Caldilineales</taxon>
        <taxon>Caldilineaceae</taxon>
        <taxon>Caldilinea</taxon>
    </lineage>
</organism>
<sequence>MNARFAKASDCVENEPMTTDKMHAENTHQSDHRSAQRRSTKGHLPLAGRFWRGIYLLWGRFVCSIGNAWRRLRKASLPDYVVITLQGDLRERDPERPWFVDFLPGYHPPQTLESLQRALDRIADDPDVRGVVFLFKDASISLAQAQSLAALFERFRRWSLERNGRRQAQRIVAFIEQGAGGALMAASAADQVIMAPLADWNVLGLRAAPLFLRTTLARLGVEMEVVRVAPWKTAADPFIFDGLSDEARAQYEWLLDSLYDDLVEQIARGRKLSLEQVRAQIDRAPLTAQEALEAGLIDALAYEDELPTLLEDKKKPARLKAYRRVHALLYRRLRPPAEGVIGVITLNGSILPGESRSFPIPLPLFGEETIGSATAQQILRAARQNKALDAVIVCVDSPGGSALASDLIWRELALLNAEKPVIIYMGDVAASGGYYIAAPGRKIVAQRATLTGSIGVIFAKVNLRDAFAKIGARRDEVKRGAHADIFSDTARWQGELMERVEYTLNHLYTQFKARVIEGRRLDPERIESLAGGRVWTGAQAQAHGLVDELGDFQRAVEIAASEAGLADARRVELVPVTAPRRWLPPAPLEATQRLAWRRHPPRIADLTTFMLDRKLQALLEQGAFWLIEPNLPRF</sequence>
<evidence type="ECO:0000256" key="2">
    <source>
        <dbReference type="ARBA" id="ARBA00022670"/>
    </source>
</evidence>
<dbReference type="GO" id="GO:0008236">
    <property type="term" value="F:serine-type peptidase activity"/>
    <property type="evidence" value="ECO:0007669"/>
    <property type="project" value="UniProtKB-KW"/>
</dbReference>
<dbReference type="PANTHER" id="PTHR33209:SF1">
    <property type="entry name" value="PEPTIDASE S49 DOMAIN-CONTAINING PROTEIN"/>
    <property type="match status" value="1"/>
</dbReference>
<keyword evidence="3" id="KW-0378">Hydrolase</keyword>
<dbReference type="CDD" id="cd07023">
    <property type="entry name" value="S49_Sppa_N_C"/>
    <property type="match status" value="1"/>
</dbReference>
<dbReference type="InterPro" id="IPR004635">
    <property type="entry name" value="Pept_S49_SppA"/>
</dbReference>
<dbReference type="Gene3D" id="6.20.330.10">
    <property type="match status" value="2"/>
</dbReference>
<dbReference type="GO" id="GO:0006508">
    <property type="term" value="P:proteolysis"/>
    <property type="evidence" value="ECO:0007669"/>
    <property type="project" value="UniProtKB-KW"/>
</dbReference>
<gene>
    <name evidence="6" type="primary">sppA</name>
    <name evidence="6" type="ORF">ENQ20_04540</name>
</gene>
<dbReference type="InterPro" id="IPR047217">
    <property type="entry name" value="S49_SppA_67K_type_N"/>
</dbReference>
<feature type="domain" description="Peptidase S49" evidence="5">
    <location>
        <begin position="167"/>
        <end position="314"/>
    </location>
</feature>
<evidence type="ECO:0000259" key="5">
    <source>
        <dbReference type="Pfam" id="PF01343"/>
    </source>
</evidence>
<dbReference type="Gene3D" id="3.90.226.10">
    <property type="entry name" value="2-enoyl-CoA Hydratase, Chain A, domain 1"/>
    <property type="match status" value="2"/>
</dbReference>